<evidence type="ECO:0000313" key="3">
    <source>
        <dbReference type="Proteomes" id="UP000800235"/>
    </source>
</evidence>
<dbReference type="InterPro" id="IPR007325">
    <property type="entry name" value="KFase/CYL"/>
</dbReference>
<dbReference type="OrthoDB" id="5396at2759"/>
<dbReference type="Gene3D" id="3.50.30.50">
    <property type="entry name" value="Putative cyclase"/>
    <property type="match status" value="2"/>
</dbReference>
<dbReference type="Pfam" id="PF04199">
    <property type="entry name" value="Cyclase"/>
    <property type="match status" value="1"/>
</dbReference>
<sequence length="312" mass="34706">MPYDLPNFDEPNVLGMPQGCAWGLFDKNGKKDLLGTINLLTPEVVRAALSEARDSISISLNWPIGAIATPGYARKGLVHKVISWMDSPLQFHGYDDEIEVNTQCSSRWDSLVHFHHQLSESAYNGFKPSVSLLEQNLGKEDLDKALPTLNRKLHSRGGLVARGVFIDFKRWANKHYIQYSPFEAKRITINDIEMIAEEQSIVFKTGDVFIIRTSFTEALGQMDAEQQQQALRDAIAFEAMPPLINGKEGEVNQLVLHQDFLGLFGLPIGELWDLQALPEHCASIGRYTFLLTSSPLNVPGSTGSPPNALAIF</sequence>
<dbReference type="InterPro" id="IPR037175">
    <property type="entry name" value="KFase_sf"/>
</dbReference>
<dbReference type="EMBL" id="MU007172">
    <property type="protein sequence ID" value="KAF2416023.1"/>
    <property type="molecule type" value="Genomic_DNA"/>
</dbReference>
<dbReference type="Proteomes" id="UP000800235">
    <property type="component" value="Unassembled WGS sequence"/>
</dbReference>
<protein>
    <recommendedName>
        <fullName evidence="4">Cyclase</fullName>
    </recommendedName>
</protein>
<accession>A0A9P4NE07</accession>
<proteinExistence type="inferred from homology"/>
<comment type="caution">
    <text evidence="2">The sequence shown here is derived from an EMBL/GenBank/DDBJ whole genome shotgun (WGS) entry which is preliminary data.</text>
</comment>
<evidence type="ECO:0000256" key="1">
    <source>
        <dbReference type="ARBA" id="ARBA00007865"/>
    </source>
</evidence>
<comment type="similarity">
    <text evidence="1">Belongs to the Cyclase 1 superfamily.</text>
</comment>
<dbReference type="AlphaFoldDB" id="A0A9P4NE07"/>
<dbReference type="GO" id="GO:0019441">
    <property type="term" value="P:L-tryptophan catabolic process to kynurenine"/>
    <property type="evidence" value="ECO:0007669"/>
    <property type="project" value="InterPro"/>
</dbReference>
<evidence type="ECO:0008006" key="4">
    <source>
        <dbReference type="Google" id="ProtNLM"/>
    </source>
</evidence>
<dbReference type="GO" id="GO:0004061">
    <property type="term" value="F:arylformamidase activity"/>
    <property type="evidence" value="ECO:0007669"/>
    <property type="project" value="InterPro"/>
</dbReference>
<gene>
    <name evidence="2" type="ORF">EJ08DRAFT_673788</name>
</gene>
<reference evidence="2" key="1">
    <citation type="journal article" date="2020" name="Stud. Mycol.">
        <title>101 Dothideomycetes genomes: a test case for predicting lifestyles and emergence of pathogens.</title>
        <authorList>
            <person name="Haridas S."/>
            <person name="Albert R."/>
            <person name="Binder M."/>
            <person name="Bloem J."/>
            <person name="Labutti K."/>
            <person name="Salamov A."/>
            <person name="Andreopoulos B."/>
            <person name="Baker S."/>
            <person name="Barry K."/>
            <person name="Bills G."/>
            <person name="Bluhm B."/>
            <person name="Cannon C."/>
            <person name="Castanera R."/>
            <person name="Culley D."/>
            <person name="Daum C."/>
            <person name="Ezra D."/>
            <person name="Gonzalez J."/>
            <person name="Henrissat B."/>
            <person name="Kuo A."/>
            <person name="Liang C."/>
            <person name="Lipzen A."/>
            <person name="Lutzoni F."/>
            <person name="Magnuson J."/>
            <person name="Mondo S."/>
            <person name="Nolan M."/>
            <person name="Ohm R."/>
            <person name="Pangilinan J."/>
            <person name="Park H.-J."/>
            <person name="Ramirez L."/>
            <person name="Alfaro M."/>
            <person name="Sun H."/>
            <person name="Tritt A."/>
            <person name="Yoshinaga Y."/>
            <person name="Zwiers L.-H."/>
            <person name="Turgeon B."/>
            <person name="Goodwin S."/>
            <person name="Spatafora J."/>
            <person name="Crous P."/>
            <person name="Grigoriev I."/>
        </authorList>
    </citation>
    <scope>NUCLEOTIDE SEQUENCE</scope>
    <source>
        <strain evidence="2">CBS 130266</strain>
    </source>
</reference>
<dbReference type="PANTHER" id="PTHR34861:SF10">
    <property type="entry name" value="CYCLASE"/>
    <property type="match status" value="1"/>
</dbReference>
<organism evidence="2 3">
    <name type="scientific">Tothia fuscella</name>
    <dbReference type="NCBI Taxonomy" id="1048955"/>
    <lineage>
        <taxon>Eukaryota</taxon>
        <taxon>Fungi</taxon>
        <taxon>Dikarya</taxon>
        <taxon>Ascomycota</taxon>
        <taxon>Pezizomycotina</taxon>
        <taxon>Dothideomycetes</taxon>
        <taxon>Pleosporomycetidae</taxon>
        <taxon>Venturiales</taxon>
        <taxon>Cylindrosympodiaceae</taxon>
        <taxon>Tothia</taxon>
    </lineage>
</organism>
<evidence type="ECO:0000313" key="2">
    <source>
        <dbReference type="EMBL" id="KAF2416023.1"/>
    </source>
</evidence>
<keyword evidence="3" id="KW-1185">Reference proteome</keyword>
<dbReference type="PANTHER" id="PTHR34861">
    <property type="match status" value="1"/>
</dbReference>
<name>A0A9P4NE07_9PEZI</name>